<feature type="coiled-coil region" evidence="2">
    <location>
        <begin position="98"/>
        <end position="125"/>
    </location>
</feature>
<evidence type="ECO:0000259" key="3">
    <source>
        <dbReference type="Pfam" id="PF25876"/>
    </source>
</evidence>
<comment type="similarity">
    <text evidence="1">Belongs to the membrane fusion protein (MFP) (TC 8.A.1) family.</text>
</comment>
<dbReference type="InterPro" id="IPR058625">
    <property type="entry name" value="MdtA-like_BSH"/>
</dbReference>
<organism evidence="6 7">
    <name type="scientific">Candidatus Caccoplasma merdipullorum</name>
    <dbReference type="NCBI Taxonomy" id="2840718"/>
    <lineage>
        <taxon>Bacteria</taxon>
        <taxon>Pseudomonadati</taxon>
        <taxon>Bacteroidota</taxon>
        <taxon>Bacteroidia</taxon>
        <taxon>Bacteroidales</taxon>
        <taxon>Bacteroidaceae</taxon>
        <taxon>Bacteroidaceae incertae sedis</taxon>
        <taxon>Candidatus Caccoplasma</taxon>
    </lineage>
</organism>
<dbReference type="PANTHER" id="PTHR30158:SF10">
    <property type="entry name" value="CATION EFFLUX PUMP"/>
    <property type="match status" value="1"/>
</dbReference>
<dbReference type="NCBIfam" id="TIGR01730">
    <property type="entry name" value="RND_mfp"/>
    <property type="match status" value="1"/>
</dbReference>
<dbReference type="GO" id="GO:0046677">
    <property type="term" value="P:response to antibiotic"/>
    <property type="evidence" value="ECO:0007669"/>
    <property type="project" value="TreeGrafter"/>
</dbReference>
<dbReference type="SUPFAM" id="SSF111369">
    <property type="entry name" value="HlyD-like secretion proteins"/>
    <property type="match status" value="1"/>
</dbReference>
<dbReference type="GO" id="GO:0005886">
    <property type="term" value="C:plasma membrane"/>
    <property type="evidence" value="ECO:0007669"/>
    <property type="project" value="TreeGrafter"/>
</dbReference>
<evidence type="ECO:0000259" key="4">
    <source>
        <dbReference type="Pfam" id="PF25917"/>
    </source>
</evidence>
<evidence type="ECO:0000256" key="1">
    <source>
        <dbReference type="ARBA" id="ARBA00009477"/>
    </source>
</evidence>
<keyword evidence="2" id="KW-0175">Coiled coil</keyword>
<dbReference type="Pfam" id="PF25917">
    <property type="entry name" value="BSH_RND"/>
    <property type="match status" value="1"/>
</dbReference>
<gene>
    <name evidence="6" type="ORF">IAC54_03530</name>
</gene>
<dbReference type="GO" id="GO:0030313">
    <property type="term" value="C:cell envelope"/>
    <property type="evidence" value="ECO:0007669"/>
    <property type="project" value="UniProtKB-SubCell"/>
</dbReference>
<dbReference type="Gene3D" id="2.40.30.170">
    <property type="match status" value="1"/>
</dbReference>
<dbReference type="InterPro" id="IPR058624">
    <property type="entry name" value="MdtA-like_HH"/>
</dbReference>
<dbReference type="Gene3D" id="2.40.50.100">
    <property type="match status" value="1"/>
</dbReference>
<reference evidence="6" key="2">
    <citation type="journal article" date="2021" name="PeerJ">
        <title>Extensive microbial diversity within the chicken gut microbiome revealed by metagenomics and culture.</title>
        <authorList>
            <person name="Gilroy R."/>
            <person name="Ravi A."/>
            <person name="Getino M."/>
            <person name="Pursley I."/>
            <person name="Horton D.L."/>
            <person name="Alikhan N.F."/>
            <person name="Baker D."/>
            <person name="Gharbi K."/>
            <person name="Hall N."/>
            <person name="Watson M."/>
            <person name="Adriaenssens E.M."/>
            <person name="Foster-Nyarko E."/>
            <person name="Jarju S."/>
            <person name="Secka A."/>
            <person name="Antonio M."/>
            <person name="Oren A."/>
            <person name="Chaudhuri R.R."/>
            <person name="La Ragione R."/>
            <person name="Hildebrand F."/>
            <person name="Pallen M.J."/>
        </authorList>
    </citation>
    <scope>NUCLEOTIDE SEQUENCE</scope>
    <source>
        <strain evidence="6">G3-4614</strain>
    </source>
</reference>
<dbReference type="Pfam" id="PF25876">
    <property type="entry name" value="HH_MFP_RND"/>
    <property type="match status" value="1"/>
</dbReference>
<accession>A0A9D9E3S1</accession>
<evidence type="ECO:0000313" key="6">
    <source>
        <dbReference type="EMBL" id="MBO8437955.1"/>
    </source>
</evidence>
<dbReference type="PROSITE" id="PS51257">
    <property type="entry name" value="PROKAR_LIPOPROTEIN"/>
    <property type="match status" value="1"/>
</dbReference>
<feature type="domain" description="Multidrug resistance protein MdtA-like alpha-helical hairpin" evidence="3">
    <location>
        <begin position="99"/>
        <end position="166"/>
    </location>
</feature>
<dbReference type="InterPro" id="IPR006143">
    <property type="entry name" value="RND_pump_MFP"/>
</dbReference>
<comment type="caution">
    <text evidence="6">The sequence shown here is derived from an EMBL/GenBank/DDBJ whole genome shotgun (WGS) entry which is preliminary data.</text>
</comment>
<sequence>MKRLFAAIFITNIVFLFGCAKKDSDSPRTPMRVEVDKPFVKNVVLHRQYPGYVSAQNSVDIVARVSGYLVSAPFSGGSRISKGQLLFVIEPDQYKDAVDKAEAALENAQAQLDYAENNYVRMSEAARSDAISEIDLIQSATQLLSAKSNVKDAEAALSSARTTLGYCYIRAPYSGRITLGTLSNGNYVAGSASPVKLATLYEENLMYAYFNIEDRQFVNMIAGNRSVLGDTVFVSLQTESPIMFPAVLDYVSPNIDLSTGTLQLRAEIDNREGRLKDGMYVNISLPYGKSDSAVLVRDASIGSDQLGNYVYVVSASDTVEYRHIETGELVDDTLRMVTAGLAADELYVTRALLKVRDGMRVTPVVEQ</sequence>
<dbReference type="Pfam" id="PF25954">
    <property type="entry name" value="Beta-barrel_RND_2"/>
    <property type="match status" value="1"/>
</dbReference>
<evidence type="ECO:0000313" key="7">
    <source>
        <dbReference type="Proteomes" id="UP000823636"/>
    </source>
</evidence>
<dbReference type="PANTHER" id="PTHR30158">
    <property type="entry name" value="ACRA/E-RELATED COMPONENT OF DRUG EFFLUX TRANSPORTER"/>
    <property type="match status" value="1"/>
</dbReference>
<dbReference type="Gene3D" id="2.40.420.20">
    <property type="match status" value="1"/>
</dbReference>
<dbReference type="AlphaFoldDB" id="A0A9D9E3S1"/>
<dbReference type="Proteomes" id="UP000823636">
    <property type="component" value="Unassembled WGS sequence"/>
</dbReference>
<dbReference type="EMBL" id="JADIMW010000034">
    <property type="protein sequence ID" value="MBO8437955.1"/>
    <property type="molecule type" value="Genomic_DNA"/>
</dbReference>
<protein>
    <submittedName>
        <fullName evidence="6">Efflux RND transporter periplasmic adaptor subunit</fullName>
    </submittedName>
</protein>
<proteinExistence type="inferred from homology"/>
<evidence type="ECO:0000256" key="2">
    <source>
        <dbReference type="SAM" id="Coils"/>
    </source>
</evidence>
<reference evidence="6" key="1">
    <citation type="submission" date="2020-10" db="EMBL/GenBank/DDBJ databases">
        <authorList>
            <person name="Gilroy R."/>
        </authorList>
    </citation>
    <scope>NUCLEOTIDE SEQUENCE</scope>
    <source>
        <strain evidence="6">G3-4614</strain>
    </source>
</reference>
<name>A0A9D9E3S1_9BACT</name>
<dbReference type="InterPro" id="IPR058792">
    <property type="entry name" value="Beta-barrel_RND_2"/>
</dbReference>
<dbReference type="Gene3D" id="1.10.287.470">
    <property type="entry name" value="Helix hairpin bin"/>
    <property type="match status" value="1"/>
</dbReference>
<evidence type="ECO:0000259" key="5">
    <source>
        <dbReference type="Pfam" id="PF25954"/>
    </source>
</evidence>
<feature type="domain" description="Multidrug resistance protein MdtA-like barrel-sandwich hybrid" evidence="4">
    <location>
        <begin position="57"/>
        <end position="190"/>
    </location>
</feature>
<feature type="domain" description="CusB-like beta-barrel" evidence="5">
    <location>
        <begin position="230"/>
        <end position="285"/>
    </location>
</feature>
<dbReference type="GO" id="GO:0022857">
    <property type="term" value="F:transmembrane transporter activity"/>
    <property type="evidence" value="ECO:0007669"/>
    <property type="project" value="InterPro"/>
</dbReference>